<sequence length="316" mass="34907">MATVSVHALNAGHLTIPERFFIVPADPVAKRTVPSLSFLIQHQDGAGRKLSRIVFDLGMRRDLNLYPSALRDHLASRGPIDTEPDVVASLAAGGLGVDDIDYVIFSHVHYDHVGFPRDFSNERTKFIVGNGAIDLLAGKTQLNLGKHMVFESDLLPLERTIELSPPEKLNGQEQNGAQFAWEPLASFPEAIDFFGDRTVYIINAPGHLPGHINLLCKVSNDTSKFVYLAGDACHDVRLLTGEREIATWADETGRQCCMHVDIPKSKETLARLYAVSKDGIKVNGEAPAAEVEVVFAHDFAWEEEAKKKDKFWPGKI</sequence>
<keyword evidence="5" id="KW-0862">Zinc</keyword>
<dbReference type="OrthoDB" id="10250730at2759"/>
<evidence type="ECO:0000259" key="6">
    <source>
        <dbReference type="Pfam" id="PF00753"/>
    </source>
</evidence>
<dbReference type="InterPro" id="IPR001279">
    <property type="entry name" value="Metallo-B-lactamas"/>
</dbReference>
<keyword evidence="4" id="KW-0378">Hydrolase</keyword>
<dbReference type="InterPro" id="IPR051013">
    <property type="entry name" value="MBL_superfamily_lactonases"/>
</dbReference>
<dbReference type="InterPro" id="IPR036866">
    <property type="entry name" value="RibonucZ/Hydroxyglut_hydro"/>
</dbReference>
<dbReference type="VEuPathDB" id="FungiDB:Z518_01613"/>
<feature type="domain" description="Metallo-beta-lactamase" evidence="6">
    <location>
        <begin position="52"/>
        <end position="118"/>
    </location>
</feature>
<keyword evidence="3" id="KW-0479">Metal-binding</keyword>
<evidence type="ECO:0000313" key="7">
    <source>
        <dbReference type="EMBL" id="KIX10530.1"/>
    </source>
</evidence>
<evidence type="ECO:0000256" key="3">
    <source>
        <dbReference type="ARBA" id="ARBA00022723"/>
    </source>
</evidence>
<name>A0A0D2JM68_9EURO</name>
<evidence type="ECO:0000313" key="8">
    <source>
        <dbReference type="Proteomes" id="UP000053617"/>
    </source>
</evidence>
<gene>
    <name evidence="7" type="ORF">Z518_01613</name>
</gene>
<dbReference type="Gene3D" id="3.60.15.10">
    <property type="entry name" value="Ribonuclease Z/Hydroxyacylglutathione hydrolase-like"/>
    <property type="match status" value="1"/>
</dbReference>
<evidence type="ECO:0000256" key="4">
    <source>
        <dbReference type="ARBA" id="ARBA00022801"/>
    </source>
</evidence>
<dbReference type="GeneID" id="25289684"/>
<dbReference type="CDD" id="cd07730">
    <property type="entry name" value="metallo-hydrolase-like_MBL-fold"/>
    <property type="match status" value="1"/>
</dbReference>
<evidence type="ECO:0000256" key="2">
    <source>
        <dbReference type="ARBA" id="ARBA00007749"/>
    </source>
</evidence>
<accession>A0A0D2JM68</accession>
<dbReference type="GO" id="GO:0046872">
    <property type="term" value="F:metal ion binding"/>
    <property type="evidence" value="ECO:0007669"/>
    <property type="project" value="UniProtKB-KW"/>
</dbReference>
<keyword evidence="8" id="KW-1185">Reference proteome</keyword>
<comment type="cofactor">
    <cofactor evidence="1">
        <name>Zn(2+)</name>
        <dbReference type="ChEBI" id="CHEBI:29105"/>
    </cofactor>
</comment>
<evidence type="ECO:0000256" key="5">
    <source>
        <dbReference type="ARBA" id="ARBA00022833"/>
    </source>
</evidence>
<reference evidence="7 8" key="1">
    <citation type="submission" date="2015-01" db="EMBL/GenBank/DDBJ databases">
        <title>The Genome Sequence of Rhinocladiella mackenzie CBS 650.93.</title>
        <authorList>
            <consortium name="The Broad Institute Genomics Platform"/>
            <person name="Cuomo C."/>
            <person name="de Hoog S."/>
            <person name="Gorbushina A."/>
            <person name="Stielow B."/>
            <person name="Teixiera M."/>
            <person name="Abouelleil A."/>
            <person name="Chapman S.B."/>
            <person name="Priest M."/>
            <person name="Young S.K."/>
            <person name="Wortman J."/>
            <person name="Nusbaum C."/>
            <person name="Birren B."/>
        </authorList>
    </citation>
    <scope>NUCLEOTIDE SEQUENCE [LARGE SCALE GENOMIC DNA]</scope>
    <source>
        <strain evidence="7 8">CBS 650.93</strain>
    </source>
</reference>
<dbReference type="Proteomes" id="UP000053617">
    <property type="component" value="Unassembled WGS sequence"/>
</dbReference>
<dbReference type="HOGENOM" id="CLU_030571_1_1_1"/>
<evidence type="ECO:0000256" key="1">
    <source>
        <dbReference type="ARBA" id="ARBA00001947"/>
    </source>
</evidence>
<organism evidence="7 8">
    <name type="scientific">Rhinocladiella mackenziei CBS 650.93</name>
    <dbReference type="NCBI Taxonomy" id="1442369"/>
    <lineage>
        <taxon>Eukaryota</taxon>
        <taxon>Fungi</taxon>
        <taxon>Dikarya</taxon>
        <taxon>Ascomycota</taxon>
        <taxon>Pezizomycotina</taxon>
        <taxon>Eurotiomycetes</taxon>
        <taxon>Chaetothyriomycetidae</taxon>
        <taxon>Chaetothyriales</taxon>
        <taxon>Herpotrichiellaceae</taxon>
        <taxon>Rhinocladiella</taxon>
    </lineage>
</organism>
<dbReference type="AlphaFoldDB" id="A0A0D2JM68"/>
<dbReference type="Pfam" id="PF00753">
    <property type="entry name" value="Lactamase_B"/>
    <property type="match status" value="1"/>
</dbReference>
<dbReference type="GO" id="GO:0016787">
    <property type="term" value="F:hydrolase activity"/>
    <property type="evidence" value="ECO:0007669"/>
    <property type="project" value="UniProtKB-KW"/>
</dbReference>
<dbReference type="RefSeq" id="XP_013277666.1">
    <property type="nucleotide sequence ID" value="XM_013422212.1"/>
</dbReference>
<proteinExistence type="inferred from homology"/>
<protein>
    <recommendedName>
        <fullName evidence="6">Metallo-beta-lactamase domain-containing protein</fullName>
    </recommendedName>
</protein>
<dbReference type="PANTHER" id="PTHR42978:SF2">
    <property type="entry name" value="102 KBASES UNSTABLE REGION: FROM 1 TO 119443"/>
    <property type="match status" value="1"/>
</dbReference>
<dbReference type="SUPFAM" id="SSF56281">
    <property type="entry name" value="Metallo-hydrolase/oxidoreductase"/>
    <property type="match status" value="1"/>
</dbReference>
<comment type="similarity">
    <text evidence="2">Belongs to the metallo-beta-lactamase superfamily.</text>
</comment>
<dbReference type="EMBL" id="KN847475">
    <property type="protein sequence ID" value="KIX10530.1"/>
    <property type="molecule type" value="Genomic_DNA"/>
</dbReference>
<dbReference type="STRING" id="1442369.A0A0D2JM68"/>
<dbReference type="PANTHER" id="PTHR42978">
    <property type="entry name" value="QUORUM-QUENCHING LACTONASE YTNP-RELATED-RELATED"/>
    <property type="match status" value="1"/>
</dbReference>